<dbReference type="AlphaFoldDB" id="A0A0R2I1D8"/>
<evidence type="ECO:0000313" key="10">
    <source>
        <dbReference type="EMBL" id="KRN58945.1"/>
    </source>
</evidence>
<feature type="domain" description="Alpha-L-arabinofuranosidase C-terminal" evidence="9">
    <location>
        <begin position="297"/>
        <end position="477"/>
    </location>
</feature>
<dbReference type="SMART" id="SM00813">
    <property type="entry name" value="Alpha-L-AF_C"/>
    <property type="match status" value="1"/>
</dbReference>
<protein>
    <recommendedName>
        <fullName evidence="5">non-reducing end alpha-L-arabinofuranosidase</fullName>
        <ecNumber evidence="5">3.2.1.55</ecNumber>
    </recommendedName>
</protein>
<evidence type="ECO:0000256" key="5">
    <source>
        <dbReference type="ARBA" id="ARBA00012670"/>
    </source>
</evidence>
<evidence type="ECO:0000256" key="8">
    <source>
        <dbReference type="ARBA" id="ARBA00023295"/>
    </source>
</evidence>
<reference evidence="10 11" key="1">
    <citation type="journal article" date="2015" name="Genome Announc.">
        <title>Expanding the biotechnology potential of lactobacilli through comparative genomics of 213 strains and associated genera.</title>
        <authorList>
            <person name="Sun Z."/>
            <person name="Harris H.M."/>
            <person name="McCann A."/>
            <person name="Guo C."/>
            <person name="Argimon S."/>
            <person name="Zhang W."/>
            <person name="Yang X."/>
            <person name="Jeffery I.B."/>
            <person name="Cooney J.C."/>
            <person name="Kagawa T.F."/>
            <person name="Liu W."/>
            <person name="Song Y."/>
            <person name="Salvetti E."/>
            <person name="Wrobel A."/>
            <person name="Rasinkangas P."/>
            <person name="Parkhill J."/>
            <person name="Rea M.C."/>
            <person name="O'Sullivan O."/>
            <person name="Ritari J."/>
            <person name="Douillard F.P."/>
            <person name="Paul Ross R."/>
            <person name="Yang R."/>
            <person name="Briner A.E."/>
            <person name="Felis G.E."/>
            <person name="de Vos W.M."/>
            <person name="Barrangou R."/>
            <person name="Klaenhammer T.R."/>
            <person name="Caufield P.W."/>
            <person name="Cui Y."/>
            <person name="Zhang H."/>
            <person name="O'Toole P.W."/>
        </authorList>
    </citation>
    <scope>NUCLEOTIDE SEQUENCE [LARGE SCALE GENOMIC DNA]</scope>
    <source>
        <strain evidence="10 11">DSM 17896</strain>
    </source>
</reference>
<dbReference type="InterPro" id="IPR013780">
    <property type="entry name" value="Glyco_hydro_b"/>
</dbReference>
<dbReference type="PANTHER" id="PTHR43576:SF2">
    <property type="entry name" value="INTRACELLULAR EXO-ALPHA-L-ARABINOFURANOSIDASE 2"/>
    <property type="match status" value="1"/>
</dbReference>
<accession>A0A0R2I1D8</accession>
<keyword evidence="8" id="KW-0326">Glycosidase</keyword>
<dbReference type="EC" id="3.2.1.55" evidence="5"/>
<comment type="subunit">
    <text evidence="4">Homohexamer; trimer of dimers.</text>
</comment>
<evidence type="ECO:0000256" key="4">
    <source>
        <dbReference type="ARBA" id="ARBA00011165"/>
    </source>
</evidence>
<evidence type="ECO:0000256" key="2">
    <source>
        <dbReference type="ARBA" id="ARBA00004881"/>
    </source>
</evidence>
<evidence type="ECO:0000259" key="9">
    <source>
        <dbReference type="SMART" id="SM00813"/>
    </source>
</evidence>
<keyword evidence="7" id="KW-0119">Carbohydrate metabolism</keyword>
<comment type="similarity">
    <text evidence="3">Belongs to the glycosyl hydrolase 51 family.</text>
</comment>
<proteinExistence type="inferred from homology"/>
<name>A0A0R2I1D8_9LACO</name>
<dbReference type="GO" id="GO:0046373">
    <property type="term" value="P:L-arabinose metabolic process"/>
    <property type="evidence" value="ECO:0007669"/>
    <property type="project" value="InterPro"/>
</dbReference>
<dbReference type="Gene3D" id="2.60.40.1180">
    <property type="entry name" value="Golgi alpha-mannosidase II"/>
    <property type="match status" value="1"/>
</dbReference>
<dbReference type="PANTHER" id="PTHR43576">
    <property type="entry name" value="ALPHA-L-ARABINOFURANOSIDASE C-RELATED"/>
    <property type="match status" value="1"/>
</dbReference>
<dbReference type="InterPro" id="IPR010720">
    <property type="entry name" value="Alpha-L-AF_C"/>
</dbReference>
<evidence type="ECO:0000256" key="1">
    <source>
        <dbReference type="ARBA" id="ARBA00001462"/>
    </source>
</evidence>
<comment type="catalytic activity">
    <reaction evidence="1">
        <text>Hydrolysis of terminal non-reducing alpha-L-arabinofuranoside residues in alpha-L-arabinosides.</text>
        <dbReference type="EC" id="3.2.1.55"/>
    </reaction>
</comment>
<comment type="pathway">
    <text evidence="2">Glycan metabolism.</text>
</comment>
<dbReference type="GO" id="GO:0046556">
    <property type="term" value="F:alpha-L-arabinofuranosidase activity"/>
    <property type="evidence" value="ECO:0007669"/>
    <property type="project" value="UniProtKB-EC"/>
</dbReference>
<dbReference type="PATRIC" id="fig|396268.3.peg.279"/>
<dbReference type="Pfam" id="PF06964">
    <property type="entry name" value="Alpha-L-AF_C"/>
    <property type="match status" value="1"/>
</dbReference>
<dbReference type="InterPro" id="IPR017853">
    <property type="entry name" value="GH"/>
</dbReference>
<keyword evidence="6" id="KW-0378">Hydrolase</keyword>
<dbReference type="RefSeq" id="WP_057740746.1">
    <property type="nucleotide sequence ID" value="NZ_JQBW01000007.1"/>
</dbReference>
<dbReference type="Gene3D" id="3.20.20.80">
    <property type="entry name" value="Glycosidases"/>
    <property type="match status" value="1"/>
</dbReference>
<dbReference type="Pfam" id="PF22848">
    <property type="entry name" value="ASD1_dom"/>
    <property type="match status" value="1"/>
</dbReference>
<dbReference type="OrthoDB" id="9758333at2"/>
<keyword evidence="11" id="KW-1185">Reference proteome</keyword>
<dbReference type="SUPFAM" id="SSF51011">
    <property type="entry name" value="Glycosyl hydrolase domain"/>
    <property type="match status" value="1"/>
</dbReference>
<evidence type="ECO:0000256" key="7">
    <source>
        <dbReference type="ARBA" id="ARBA00023277"/>
    </source>
</evidence>
<organism evidence="10 11">
    <name type="scientific">Limosilactobacillus secaliphilus</name>
    <dbReference type="NCBI Taxonomy" id="396268"/>
    <lineage>
        <taxon>Bacteria</taxon>
        <taxon>Bacillati</taxon>
        <taxon>Bacillota</taxon>
        <taxon>Bacilli</taxon>
        <taxon>Lactobacillales</taxon>
        <taxon>Lactobacillaceae</taxon>
        <taxon>Limosilactobacillus</taxon>
    </lineage>
</organism>
<dbReference type="SUPFAM" id="SSF51445">
    <property type="entry name" value="(Trans)glycosidases"/>
    <property type="match status" value="1"/>
</dbReference>
<evidence type="ECO:0000256" key="3">
    <source>
        <dbReference type="ARBA" id="ARBA00007186"/>
    </source>
</evidence>
<dbReference type="Proteomes" id="UP000050934">
    <property type="component" value="Unassembled WGS sequence"/>
</dbReference>
<sequence length="485" mass="55041">MPIELLTQKKGPKISKYIYGQFSEHLGHGIYGGIYVGKDSDIPNVNGLRSDVVNALKKIHVPVLRWPGGLFADTYHWKDGIGPKAGRKKIVNTNWGDVTEDNSFGTHEYFELLRQLGADAYINANIGSGTVQEMAEWVEYMTMAGESPMANLRRQNGRQDPWKLKFFGIGNESWGGGGNMRPEYYSDVYRQYQTFLPQYDKEHPIYKVACGPNEDDYNWTDTVMKYAGKYLDGLSLHYYTLPTGIWHQGEKGDATDFPEEQWWSTIAHAKHMDELITKHSTIMDRYDPDHHVDLIVDEWGTWYNVTKGTNPGFLQQQNTIRDAMVASIILNIFHRHADRVHMANIAQMINVLQSMILTKGDQMIKTPTYYVFDMYQKHMDAELVEGVGNVPEHVTYTASQKNGQLTISITNYDLTTKQAVDFTAADAYQRIEAATILTADKMDAHNTFADPNIVHEAPFKGATLTNGKLHLKLPPKSVVTITLKY</sequence>
<evidence type="ECO:0000313" key="11">
    <source>
        <dbReference type="Proteomes" id="UP000050934"/>
    </source>
</evidence>
<evidence type="ECO:0000256" key="6">
    <source>
        <dbReference type="ARBA" id="ARBA00022801"/>
    </source>
</evidence>
<gene>
    <name evidence="10" type="ORF">IV45_GL000276</name>
</gene>
<comment type="caution">
    <text evidence="10">The sequence shown here is derived from an EMBL/GenBank/DDBJ whole genome shotgun (WGS) entry which is preliminary data.</text>
</comment>
<dbReference type="EMBL" id="JQBW01000007">
    <property type="protein sequence ID" value="KRN58945.1"/>
    <property type="molecule type" value="Genomic_DNA"/>
</dbReference>
<dbReference type="GO" id="GO:0000272">
    <property type="term" value="P:polysaccharide catabolic process"/>
    <property type="evidence" value="ECO:0007669"/>
    <property type="project" value="TreeGrafter"/>
</dbReference>
<dbReference type="STRING" id="396268.IV45_GL000276"/>
<dbReference type="InterPro" id="IPR055235">
    <property type="entry name" value="ASD1_cat"/>
</dbReference>